<dbReference type="InterPro" id="IPR000683">
    <property type="entry name" value="Gfo/Idh/MocA-like_OxRdtase_N"/>
</dbReference>
<feature type="domain" description="GFO/IDH/MocA-like oxidoreductase" evidence="4">
    <location>
        <begin position="131"/>
        <end position="241"/>
    </location>
</feature>
<dbReference type="InterPro" id="IPR050984">
    <property type="entry name" value="Gfo/Idh/MocA_domain"/>
</dbReference>
<dbReference type="GO" id="GO:0000166">
    <property type="term" value="F:nucleotide binding"/>
    <property type="evidence" value="ECO:0007669"/>
    <property type="project" value="InterPro"/>
</dbReference>
<dbReference type="PANTHER" id="PTHR22604:SF105">
    <property type="entry name" value="TRANS-1,2-DIHYDROBENZENE-1,2-DIOL DEHYDROGENASE"/>
    <property type="match status" value="1"/>
</dbReference>
<dbReference type="Gene3D" id="3.40.50.720">
    <property type="entry name" value="NAD(P)-binding Rossmann-like Domain"/>
    <property type="match status" value="1"/>
</dbReference>
<evidence type="ECO:0000313" key="5">
    <source>
        <dbReference type="EMBL" id="MBO8428091.1"/>
    </source>
</evidence>
<evidence type="ECO:0000259" key="4">
    <source>
        <dbReference type="Pfam" id="PF22725"/>
    </source>
</evidence>
<proteinExistence type="inferred from homology"/>
<dbReference type="InterPro" id="IPR036291">
    <property type="entry name" value="NAD(P)-bd_dom_sf"/>
</dbReference>
<dbReference type="SUPFAM" id="SSF51735">
    <property type="entry name" value="NAD(P)-binding Rossmann-fold domains"/>
    <property type="match status" value="1"/>
</dbReference>
<dbReference type="PANTHER" id="PTHR22604">
    <property type="entry name" value="OXIDOREDUCTASES"/>
    <property type="match status" value="1"/>
</dbReference>
<dbReference type="Pfam" id="PF22725">
    <property type="entry name" value="GFO_IDH_MocA_C3"/>
    <property type="match status" value="1"/>
</dbReference>
<keyword evidence="2" id="KW-0560">Oxidoreductase</keyword>
<reference evidence="5" key="1">
    <citation type="submission" date="2020-10" db="EMBL/GenBank/DDBJ databases">
        <authorList>
            <person name="Gilroy R."/>
        </authorList>
    </citation>
    <scope>NUCLEOTIDE SEQUENCE</scope>
    <source>
        <strain evidence="5">11159</strain>
    </source>
</reference>
<dbReference type="InterPro" id="IPR055170">
    <property type="entry name" value="GFO_IDH_MocA-like_dom"/>
</dbReference>
<evidence type="ECO:0000256" key="1">
    <source>
        <dbReference type="ARBA" id="ARBA00010928"/>
    </source>
</evidence>
<dbReference type="GO" id="GO:0016491">
    <property type="term" value="F:oxidoreductase activity"/>
    <property type="evidence" value="ECO:0007669"/>
    <property type="project" value="UniProtKB-KW"/>
</dbReference>
<feature type="domain" description="Gfo/Idh/MocA-like oxidoreductase N-terminal" evidence="3">
    <location>
        <begin position="2"/>
        <end position="116"/>
    </location>
</feature>
<dbReference type="SUPFAM" id="SSF55347">
    <property type="entry name" value="Glyceraldehyde-3-phosphate dehydrogenase-like, C-terminal domain"/>
    <property type="match status" value="1"/>
</dbReference>
<comment type="caution">
    <text evidence="5">The sequence shown here is derived from an EMBL/GenBank/DDBJ whole genome shotgun (WGS) entry which is preliminary data.</text>
</comment>
<evidence type="ECO:0000256" key="2">
    <source>
        <dbReference type="ARBA" id="ARBA00023002"/>
    </source>
</evidence>
<protein>
    <submittedName>
        <fullName evidence="5">Gfo/Idh/MocA family oxidoreductase</fullName>
    </submittedName>
</protein>
<dbReference type="Proteomes" id="UP000823613">
    <property type="component" value="Unassembled WGS sequence"/>
</dbReference>
<organism evidence="5 6">
    <name type="scientific">Candidatus Onthovivens merdipullorum</name>
    <dbReference type="NCBI Taxonomy" id="2840889"/>
    <lineage>
        <taxon>Bacteria</taxon>
        <taxon>Bacillati</taxon>
        <taxon>Bacillota</taxon>
        <taxon>Bacilli</taxon>
        <taxon>Bacillales</taxon>
        <taxon>Candidatus Onthovivens</taxon>
    </lineage>
</organism>
<sequence>MNLGLIGCSKIAAKVLKTLQNLDEINLFACASREKEKLDLFKKEFSFKKTYLNYEDLINEKEVDFIYITLINTLHYQYIKRCIEKGKAVICEKPFTMTYKEAKEVISLAKAKNILLMDATWTRYMPYIDVLKKIINSNQIGNVYMISANLGYSLLSADRVTKKELGGGSLLDLGVYPLNFIFSLVGSDYTNLKSTAKIVDEVERSEVTTFNYPNGLIGLIYSTIEGDTNNTGYIYGDKGYIKVKDVNNPSLIEVYETDGKLLSTIKLTHQYSGYEYEFIELIDLIKNKKVESPKYPHKEILKVQLTLDKIKESYLN</sequence>
<gene>
    <name evidence="5" type="ORF">IAC58_06085</name>
</gene>
<comment type="similarity">
    <text evidence="1">Belongs to the Gfo/Idh/MocA family.</text>
</comment>
<evidence type="ECO:0000259" key="3">
    <source>
        <dbReference type="Pfam" id="PF01408"/>
    </source>
</evidence>
<name>A0A9D9GWY8_9BACL</name>
<reference evidence="5" key="2">
    <citation type="journal article" date="2021" name="PeerJ">
        <title>Extensive microbial diversity within the chicken gut microbiome revealed by metagenomics and culture.</title>
        <authorList>
            <person name="Gilroy R."/>
            <person name="Ravi A."/>
            <person name="Getino M."/>
            <person name="Pursley I."/>
            <person name="Horton D.L."/>
            <person name="Alikhan N.F."/>
            <person name="Baker D."/>
            <person name="Gharbi K."/>
            <person name="Hall N."/>
            <person name="Watson M."/>
            <person name="Adriaenssens E.M."/>
            <person name="Foster-Nyarko E."/>
            <person name="Jarju S."/>
            <person name="Secka A."/>
            <person name="Antonio M."/>
            <person name="Oren A."/>
            <person name="Chaudhuri R.R."/>
            <person name="La Ragione R."/>
            <person name="Hildebrand F."/>
            <person name="Pallen M.J."/>
        </authorList>
    </citation>
    <scope>NUCLEOTIDE SEQUENCE</scope>
    <source>
        <strain evidence="5">11159</strain>
    </source>
</reference>
<evidence type="ECO:0000313" key="6">
    <source>
        <dbReference type="Proteomes" id="UP000823613"/>
    </source>
</evidence>
<dbReference type="Gene3D" id="3.30.360.10">
    <property type="entry name" value="Dihydrodipicolinate Reductase, domain 2"/>
    <property type="match status" value="1"/>
</dbReference>
<accession>A0A9D9GWY8</accession>
<dbReference type="AlphaFoldDB" id="A0A9D9GWY8"/>
<dbReference type="Pfam" id="PF01408">
    <property type="entry name" value="GFO_IDH_MocA"/>
    <property type="match status" value="1"/>
</dbReference>
<dbReference type="EMBL" id="JADIMY010000117">
    <property type="protein sequence ID" value="MBO8428091.1"/>
    <property type="molecule type" value="Genomic_DNA"/>
</dbReference>